<evidence type="ECO:0000256" key="1">
    <source>
        <dbReference type="ARBA" id="ARBA00006484"/>
    </source>
</evidence>
<protein>
    <submittedName>
        <fullName evidence="3">SDR family NAD(P)-dependent oxidoreductase</fullName>
        <ecNumber evidence="3">1.1.1.-</ecNumber>
    </submittedName>
</protein>
<dbReference type="PROSITE" id="PS00061">
    <property type="entry name" value="ADH_SHORT"/>
    <property type="match status" value="1"/>
</dbReference>
<dbReference type="GO" id="GO:0016491">
    <property type="term" value="F:oxidoreductase activity"/>
    <property type="evidence" value="ECO:0007669"/>
    <property type="project" value="UniProtKB-KW"/>
</dbReference>
<proteinExistence type="inferred from homology"/>
<dbReference type="InterPro" id="IPR020904">
    <property type="entry name" value="Sc_DH/Rdtase_CS"/>
</dbReference>
<sequence length="249" mass="27365">MRKEVVIVTGAGNGIGRAVAKEYVKKGAIVIATDIDIEAVKDLVNEEGTSKESAGIIHALACDVREESQIIEMVSHVKQQFDRIDILINNAGVSIFKSPFELSVDEWDDVINTNLRSVFICTKEVATIMKQEGYGSIVNIASTRAFMSEPNSEAYAASKGGIVSLTHAYAASLQDEGIRVNAISPGWIHTGHMDKLRRVDHEQHFSNRVGTPKDIALACLYLTNRENSFITGENIILDGGMTRKMIYEH</sequence>
<dbReference type="Pfam" id="PF13561">
    <property type="entry name" value="adh_short_C2"/>
    <property type="match status" value="1"/>
</dbReference>
<dbReference type="Gene3D" id="3.40.50.720">
    <property type="entry name" value="NAD(P)-binding Rossmann-like Domain"/>
    <property type="match status" value="1"/>
</dbReference>
<dbReference type="InterPro" id="IPR002347">
    <property type="entry name" value="SDR_fam"/>
</dbReference>
<dbReference type="PANTHER" id="PTHR24321:SF8">
    <property type="entry name" value="ESTRADIOL 17-BETA-DEHYDROGENASE 8-RELATED"/>
    <property type="match status" value="1"/>
</dbReference>
<keyword evidence="2 3" id="KW-0560">Oxidoreductase</keyword>
<dbReference type="PRINTS" id="PR00081">
    <property type="entry name" value="GDHRDH"/>
</dbReference>
<dbReference type="RefSeq" id="WP_368504646.1">
    <property type="nucleotide sequence ID" value="NZ_CP162551.1"/>
</dbReference>
<name>A0AB39BUS3_9BACI</name>
<dbReference type="GO" id="GO:0008206">
    <property type="term" value="P:bile acid metabolic process"/>
    <property type="evidence" value="ECO:0007669"/>
    <property type="project" value="UniProtKB-ARBA"/>
</dbReference>
<dbReference type="EMBL" id="CP162551">
    <property type="protein sequence ID" value="XDI37287.1"/>
    <property type="molecule type" value="Genomic_DNA"/>
</dbReference>
<dbReference type="AlphaFoldDB" id="A0AB39BUS3"/>
<dbReference type="SUPFAM" id="SSF51735">
    <property type="entry name" value="NAD(P)-binding Rossmann-fold domains"/>
    <property type="match status" value="1"/>
</dbReference>
<organism evidence="3">
    <name type="scientific">Alkalihalophilus sp. As8PL</name>
    <dbReference type="NCBI Taxonomy" id="3237103"/>
    <lineage>
        <taxon>Bacteria</taxon>
        <taxon>Bacillati</taxon>
        <taxon>Bacillota</taxon>
        <taxon>Bacilli</taxon>
        <taxon>Bacillales</taxon>
        <taxon>Bacillaceae</taxon>
        <taxon>Alkalihalophilus</taxon>
    </lineage>
</organism>
<accession>A0AB39BUS3</accession>
<dbReference type="CDD" id="cd05233">
    <property type="entry name" value="SDR_c"/>
    <property type="match status" value="1"/>
</dbReference>
<dbReference type="PANTHER" id="PTHR24321">
    <property type="entry name" value="DEHYDROGENASES, SHORT CHAIN"/>
    <property type="match status" value="1"/>
</dbReference>
<reference evidence="3" key="1">
    <citation type="submission" date="2024-07" db="EMBL/GenBank/DDBJ databases">
        <title>Identification and characteristics of an arsenic-resistant bacterial isolate, which belongs to a novel species.</title>
        <authorList>
            <person name="Juszczyk A."/>
            <person name="Kowalczyk A."/>
            <person name="Was K."/>
            <person name="Kosowicz W."/>
            <person name="Budzyn A."/>
            <person name="Latowski D."/>
        </authorList>
    </citation>
    <scope>NUCLEOTIDE SEQUENCE</scope>
    <source>
        <strain evidence="3">As8PL</strain>
    </source>
</reference>
<evidence type="ECO:0000256" key="2">
    <source>
        <dbReference type="ARBA" id="ARBA00023002"/>
    </source>
</evidence>
<dbReference type="InterPro" id="IPR036291">
    <property type="entry name" value="NAD(P)-bd_dom_sf"/>
</dbReference>
<evidence type="ECO:0000313" key="3">
    <source>
        <dbReference type="EMBL" id="XDI37287.1"/>
    </source>
</evidence>
<gene>
    <name evidence="3" type="ORF">AB3N04_02930</name>
</gene>
<dbReference type="FunFam" id="3.40.50.720:FF:000084">
    <property type="entry name" value="Short-chain dehydrogenase reductase"/>
    <property type="match status" value="1"/>
</dbReference>
<dbReference type="EC" id="1.1.1.-" evidence="3"/>
<dbReference type="PRINTS" id="PR00080">
    <property type="entry name" value="SDRFAMILY"/>
</dbReference>
<comment type="similarity">
    <text evidence="1">Belongs to the short-chain dehydrogenases/reductases (SDR) family.</text>
</comment>